<dbReference type="AlphaFoldDB" id="A0A8E0VLU7"/>
<comment type="caution">
    <text evidence="1">The sequence shown here is derived from an EMBL/GenBank/DDBJ whole genome shotgun (WGS) entry which is preliminary data.</text>
</comment>
<evidence type="ECO:0000313" key="1">
    <source>
        <dbReference type="EMBL" id="KAA0196628.1"/>
    </source>
</evidence>
<proteinExistence type="predicted"/>
<dbReference type="Proteomes" id="UP000728185">
    <property type="component" value="Unassembled WGS sequence"/>
</dbReference>
<dbReference type="EMBL" id="LUCM01002884">
    <property type="protein sequence ID" value="KAA0196628.1"/>
    <property type="molecule type" value="Genomic_DNA"/>
</dbReference>
<accession>A0A8E0VLU7</accession>
<protein>
    <submittedName>
        <fullName evidence="1">Uncharacterized protein</fullName>
    </submittedName>
</protein>
<keyword evidence="2" id="KW-1185">Reference proteome</keyword>
<gene>
    <name evidence="1" type="ORF">FBUS_08954</name>
</gene>
<name>A0A8E0VLU7_9TREM</name>
<dbReference type="OrthoDB" id="10342384at2759"/>
<reference evidence="1" key="1">
    <citation type="submission" date="2019-05" db="EMBL/GenBank/DDBJ databases">
        <title>Annotation for the trematode Fasciolopsis buski.</title>
        <authorList>
            <person name="Choi Y.-J."/>
        </authorList>
    </citation>
    <scope>NUCLEOTIDE SEQUENCE</scope>
    <source>
        <strain evidence="1">HT</strain>
        <tissue evidence="1">Whole worm</tissue>
    </source>
</reference>
<organism evidence="1 2">
    <name type="scientific">Fasciolopsis buskii</name>
    <dbReference type="NCBI Taxonomy" id="27845"/>
    <lineage>
        <taxon>Eukaryota</taxon>
        <taxon>Metazoa</taxon>
        <taxon>Spiralia</taxon>
        <taxon>Lophotrochozoa</taxon>
        <taxon>Platyhelminthes</taxon>
        <taxon>Trematoda</taxon>
        <taxon>Digenea</taxon>
        <taxon>Plagiorchiida</taxon>
        <taxon>Echinostomata</taxon>
        <taxon>Echinostomatoidea</taxon>
        <taxon>Fasciolidae</taxon>
        <taxon>Fasciolopsis</taxon>
    </lineage>
</organism>
<evidence type="ECO:0000313" key="2">
    <source>
        <dbReference type="Proteomes" id="UP000728185"/>
    </source>
</evidence>
<sequence length="236" mass="27252">MSKKSASVDNEFLENNAFEMMEDMVATLFVRKPDNLFTAIFSKVLEYSECNVCSLDGIVKELECLPYQSPLLFTKCKTAYQRVTQLESLRPPASIGDLTASLFKQICRTCYGTEMVIDSLRLRNRFYISPSEFASIISTAKNFQEFCKEFYALYSRFCDSPSHLYQIIEVAIPQGSSRVFRNEDVSSKTRSKSQRSMSQKEFMERAVCLFIKNVSFSLKLHSMIVRFLQLNITYKM</sequence>